<organism evidence="3 4">
    <name type="scientific">Aquicoccus porphyridii</name>
    <dbReference type="NCBI Taxonomy" id="1852029"/>
    <lineage>
        <taxon>Bacteria</taxon>
        <taxon>Pseudomonadati</taxon>
        <taxon>Pseudomonadota</taxon>
        <taxon>Alphaproteobacteria</taxon>
        <taxon>Rhodobacterales</taxon>
        <taxon>Paracoccaceae</taxon>
        <taxon>Aquicoccus</taxon>
    </lineage>
</organism>
<keyword evidence="1" id="KW-0472">Membrane</keyword>
<evidence type="ECO:0000256" key="1">
    <source>
        <dbReference type="SAM" id="Phobius"/>
    </source>
</evidence>
<proteinExistence type="predicted"/>
<evidence type="ECO:0000313" key="3">
    <source>
        <dbReference type="EMBL" id="KAA0912254.1"/>
    </source>
</evidence>
<feature type="transmembrane region" description="Helical" evidence="1">
    <location>
        <begin position="27"/>
        <end position="54"/>
    </location>
</feature>
<gene>
    <name evidence="3" type="ORF">FLO80_16735</name>
</gene>
<comment type="caution">
    <text evidence="3">The sequence shown here is derived from an EMBL/GenBank/DDBJ whole genome shotgun (WGS) entry which is preliminary data.</text>
</comment>
<sequence>MNRSEACNDYVRVGLRRVRKLLRDERGLVTIEFVILFPVFVFFLLFILATSLYIGTASDLQQAVQTLARQSVGIIAKGDPDVDICAELNTTILSQVIEQSPLLRLDNVSFPMTCGGQPAEDGSVSLEMSYNLTGSALQSVSQTLGMDFGTISRSAVVFVN</sequence>
<protein>
    <recommendedName>
        <fullName evidence="2">TadE-like domain-containing protein</fullName>
    </recommendedName>
</protein>
<dbReference type="Proteomes" id="UP000325291">
    <property type="component" value="Unassembled WGS sequence"/>
</dbReference>
<evidence type="ECO:0000259" key="2">
    <source>
        <dbReference type="Pfam" id="PF07811"/>
    </source>
</evidence>
<evidence type="ECO:0000313" key="4">
    <source>
        <dbReference type="Proteomes" id="UP000325291"/>
    </source>
</evidence>
<keyword evidence="1" id="KW-1133">Transmembrane helix</keyword>
<dbReference type="AlphaFoldDB" id="A0A5A9Z538"/>
<reference evidence="3 4" key="1">
    <citation type="submission" date="2019-07" db="EMBL/GenBank/DDBJ databases">
        <title>Aquicoccus porphyridii gen. nov., sp. nov., isolated from a small marine red alga, Porphyridium marinum.</title>
        <authorList>
            <person name="Liu L."/>
        </authorList>
    </citation>
    <scope>NUCLEOTIDE SEQUENCE [LARGE SCALE GENOMIC DNA]</scope>
    <source>
        <strain evidence="3 4">L1 8-17</strain>
    </source>
</reference>
<dbReference type="Pfam" id="PF07811">
    <property type="entry name" value="TadE"/>
    <property type="match status" value="1"/>
</dbReference>
<accession>A0A5A9Z538</accession>
<name>A0A5A9Z538_9RHOB</name>
<dbReference type="InterPro" id="IPR012495">
    <property type="entry name" value="TadE-like_dom"/>
</dbReference>
<keyword evidence="4" id="KW-1185">Reference proteome</keyword>
<feature type="domain" description="TadE-like" evidence="2">
    <location>
        <begin position="27"/>
        <end position="69"/>
    </location>
</feature>
<dbReference type="EMBL" id="VINQ01000015">
    <property type="protein sequence ID" value="KAA0912254.1"/>
    <property type="molecule type" value="Genomic_DNA"/>
</dbReference>
<keyword evidence="1" id="KW-0812">Transmembrane</keyword>